<accession>A0A9P3FXN3</accession>
<proteinExistence type="predicted"/>
<dbReference type="AlphaFoldDB" id="A0A9P3FXN3"/>
<evidence type="ECO:0000313" key="3">
    <source>
        <dbReference type="Proteomes" id="UP000703269"/>
    </source>
</evidence>
<sequence>MQRDHTSSRDAAPTPNYSTGGARPQHSLQFGVNRHFPFEKHLVGQSRVPPPPSSTSCSGAWKPRASTPPYFAPNPARAASCAGCLGPRQHPGPRSCRAWAEGYSRGILW</sequence>
<evidence type="ECO:0000313" key="2">
    <source>
        <dbReference type="EMBL" id="GJE85057.1"/>
    </source>
</evidence>
<feature type="region of interest" description="Disordered" evidence="1">
    <location>
        <begin position="1"/>
        <end position="61"/>
    </location>
</feature>
<dbReference type="Proteomes" id="UP000703269">
    <property type="component" value="Unassembled WGS sequence"/>
</dbReference>
<reference evidence="2 3" key="1">
    <citation type="submission" date="2021-08" db="EMBL/GenBank/DDBJ databases">
        <title>Draft Genome Sequence of Phanerochaete sordida strain YK-624.</title>
        <authorList>
            <person name="Mori T."/>
            <person name="Dohra H."/>
            <person name="Suzuki T."/>
            <person name="Kawagishi H."/>
            <person name="Hirai H."/>
        </authorList>
    </citation>
    <scope>NUCLEOTIDE SEQUENCE [LARGE SCALE GENOMIC DNA]</scope>
    <source>
        <strain evidence="2 3">YK-624</strain>
    </source>
</reference>
<keyword evidence="3" id="KW-1185">Reference proteome</keyword>
<name>A0A9P3FXN3_9APHY</name>
<protein>
    <submittedName>
        <fullName evidence="2">Uncharacterized protein</fullName>
    </submittedName>
</protein>
<organism evidence="2 3">
    <name type="scientific">Phanerochaete sordida</name>
    <dbReference type="NCBI Taxonomy" id="48140"/>
    <lineage>
        <taxon>Eukaryota</taxon>
        <taxon>Fungi</taxon>
        <taxon>Dikarya</taxon>
        <taxon>Basidiomycota</taxon>
        <taxon>Agaricomycotina</taxon>
        <taxon>Agaricomycetes</taxon>
        <taxon>Polyporales</taxon>
        <taxon>Phanerochaetaceae</taxon>
        <taxon>Phanerochaete</taxon>
    </lineage>
</organism>
<comment type="caution">
    <text evidence="2">The sequence shown here is derived from an EMBL/GenBank/DDBJ whole genome shotgun (WGS) entry which is preliminary data.</text>
</comment>
<dbReference type="EMBL" id="BPQB01000002">
    <property type="protein sequence ID" value="GJE85057.1"/>
    <property type="molecule type" value="Genomic_DNA"/>
</dbReference>
<gene>
    <name evidence="2" type="ORF">PsYK624_011340</name>
</gene>
<evidence type="ECO:0000256" key="1">
    <source>
        <dbReference type="SAM" id="MobiDB-lite"/>
    </source>
</evidence>